<feature type="transmembrane region" description="Helical" evidence="3">
    <location>
        <begin position="206"/>
        <end position="226"/>
    </location>
</feature>
<proteinExistence type="predicted"/>
<reference evidence="5" key="1">
    <citation type="journal article" date="2019" name="Int. J. Syst. Evol. Microbiol.">
        <title>The Global Catalogue of Microorganisms (GCM) 10K type strain sequencing project: providing services to taxonomists for standard genome sequencing and annotation.</title>
        <authorList>
            <consortium name="The Broad Institute Genomics Platform"/>
            <consortium name="The Broad Institute Genome Sequencing Center for Infectious Disease"/>
            <person name="Wu L."/>
            <person name="Ma J."/>
        </authorList>
    </citation>
    <scope>NUCLEOTIDE SEQUENCE [LARGE SCALE GENOMIC DNA]</scope>
    <source>
        <strain evidence="5">KCTC 42143</strain>
    </source>
</reference>
<keyword evidence="1" id="KW-0175">Coiled coil</keyword>
<sequence>MKKSNGTFNEPQKTIRGEEVGELTENSQVKAVYQKPALVEIDEKGHYLETAAQAEAILNEAYRQSEEIYRDVQQQLMDLKNLIHENKCLLEQRQKQMTTQAHNEANEILAAAKQKADRLSKETAAKLNKERADYHAALAHDLERLTKEKEWFAFYQEQSKENLESKEKILFFNQQKIQDDYQLREQELQNQLMYYRELNSKRKIKSFKIGLTIFILTGISIVRLSFLQHPTFIVPILIACLAVYLVYINLTDGKTEKETKKTAFHNTVLIEQNNALKEEISGLEEDLKKLLKEKSDAEKADRTYTDRFQFLNIMQQDLKESEMNRKILESENAALRKYLISEDSTKTKPSE</sequence>
<feature type="coiled-coil region" evidence="1">
    <location>
        <begin position="266"/>
        <end position="338"/>
    </location>
</feature>
<feature type="compositionally biased region" description="Polar residues" evidence="2">
    <location>
        <begin position="1"/>
        <end position="12"/>
    </location>
</feature>
<evidence type="ECO:0000256" key="1">
    <source>
        <dbReference type="SAM" id="Coils"/>
    </source>
</evidence>
<dbReference type="EMBL" id="JBHUFF010000013">
    <property type="protein sequence ID" value="MFD1799568.1"/>
    <property type="molecule type" value="Genomic_DNA"/>
</dbReference>
<keyword evidence="3" id="KW-1133">Transmembrane helix</keyword>
<feature type="transmembrane region" description="Helical" evidence="3">
    <location>
        <begin position="232"/>
        <end position="250"/>
    </location>
</feature>
<accession>A0ABW4NN44</accession>
<keyword evidence="5" id="KW-1185">Reference proteome</keyword>
<evidence type="ECO:0000256" key="3">
    <source>
        <dbReference type="SAM" id="Phobius"/>
    </source>
</evidence>
<keyword evidence="3" id="KW-0812">Transmembrane</keyword>
<organism evidence="4 5">
    <name type="scientific">Carnobacterium antarcticum</name>
    <dbReference type="NCBI Taxonomy" id="2126436"/>
    <lineage>
        <taxon>Bacteria</taxon>
        <taxon>Bacillati</taxon>
        <taxon>Bacillota</taxon>
        <taxon>Bacilli</taxon>
        <taxon>Lactobacillales</taxon>
        <taxon>Carnobacteriaceae</taxon>
        <taxon>Carnobacterium</taxon>
    </lineage>
</organism>
<dbReference type="Proteomes" id="UP001597285">
    <property type="component" value="Unassembled WGS sequence"/>
</dbReference>
<dbReference type="RefSeq" id="WP_058918248.1">
    <property type="nucleotide sequence ID" value="NZ_JBHSQC010000025.1"/>
</dbReference>
<comment type="caution">
    <text evidence="4">The sequence shown here is derived from an EMBL/GenBank/DDBJ whole genome shotgun (WGS) entry which is preliminary data.</text>
</comment>
<evidence type="ECO:0000313" key="5">
    <source>
        <dbReference type="Proteomes" id="UP001597285"/>
    </source>
</evidence>
<evidence type="ECO:0000313" key="4">
    <source>
        <dbReference type="EMBL" id="MFD1799568.1"/>
    </source>
</evidence>
<name>A0ABW4NN44_9LACT</name>
<keyword evidence="3" id="KW-0472">Membrane</keyword>
<feature type="region of interest" description="Disordered" evidence="2">
    <location>
        <begin position="1"/>
        <end position="20"/>
    </location>
</feature>
<feature type="coiled-coil region" evidence="1">
    <location>
        <begin position="62"/>
        <end position="129"/>
    </location>
</feature>
<evidence type="ECO:0008006" key="6">
    <source>
        <dbReference type="Google" id="ProtNLM"/>
    </source>
</evidence>
<evidence type="ECO:0000256" key="2">
    <source>
        <dbReference type="SAM" id="MobiDB-lite"/>
    </source>
</evidence>
<protein>
    <recommendedName>
        <fullName evidence="6">ATPase involved in DNA repair</fullName>
    </recommendedName>
</protein>
<gene>
    <name evidence="4" type="ORF">ACFSBK_06850</name>
</gene>